<dbReference type="EMBL" id="JAYMRU010000005">
    <property type="protein sequence ID" value="MEM5400382.1"/>
    <property type="molecule type" value="Genomic_DNA"/>
</dbReference>
<evidence type="ECO:0000313" key="2">
    <source>
        <dbReference type="Proteomes" id="UP001392318"/>
    </source>
</evidence>
<organism evidence="1 2">
    <name type="scientific">Paraburkholderia unamae</name>
    <dbReference type="NCBI Taxonomy" id="219649"/>
    <lineage>
        <taxon>Bacteria</taxon>
        <taxon>Pseudomonadati</taxon>
        <taxon>Pseudomonadota</taxon>
        <taxon>Betaproteobacteria</taxon>
        <taxon>Burkholderiales</taxon>
        <taxon>Burkholderiaceae</taxon>
        <taxon>Paraburkholderia</taxon>
    </lineage>
</organism>
<protein>
    <submittedName>
        <fullName evidence="1">RES family NAD+ phosphorylase</fullName>
    </submittedName>
</protein>
<reference evidence="1" key="1">
    <citation type="submission" date="2024-01" db="EMBL/GenBank/DDBJ databases">
        <title>The diversity of rhizobia nodulating Mimosa spp. in eleven states of Brazil covering several biomes is determined by host plant, location, and edaphic factors.</title>
        <authorList>
            <person name="Rouws L."/>
            <person name="Barauna A."/>
            <person name="Beukes C."/>
            <person name="De Faria S.M."/>
            <person name="Gross E."/>
            <person name="Dos Reis Junior F.B."/>
            <person name="Simon M."/>
            <person name="Maluk M."/>
            <person name="Odee D.W."/>
            <person name="Kenicer G."/>
            <person name="Young J.P.W."/>
            <person name="Reis V.M."/>
            <person name="Zilli J."/>
            <person name="James E.K."/>
        </authorList>
    </citation>
    <scope>NUCLEOTIDE SEQUENCE</scope>
    <source>
        <strain evidence="1">JPY452</strain>
    </source>
</reference>
<name>A0ACC6RFE0_9BURK</name>
<accession>A0ACC6RFE0</accession>
<evidence type="ECO:0000313" key="1">
    <source>
        <dbReference type="EMBL" id="MEM5400382.1"/>
    </source>
</evidence>
<sequence length="212" mass="23120">MAGPHTPDGAEAFTVISVTWEDVPVWYHAYCTHPHATTATTFAQGWGSSRFAPISCADGSPVHTYYAASSFACAVMESLFHDVPLSPPGIFDLDRLTHFRLARLTIPDPIQCVSFHTPCLPALDLTRADLIDSLPAVYDSTRKWSQAAYDQCPGAQAIAYGSRRDDSGRCVMLFGQRLPSSCLTVVSDESMAVEPLRTKVLQLADTLKLNVI</sequence>
<gene>
    <name evidence="1" type="ORF">VSR83_09830</name>
</gene>
<proteinExistence type="predicted"/>
<keyword evidence="2" id="KW-1185">Reference proteome</keyword>
<dbReference type="Proteomes" id="UP001392318">
    <property type="component" value="Unassembled WGS sequence"/>
</dbReference>
<comment type="caution">
    <text evidence="1">The sequence shown here is derived from an EMBL/GenBank/DDBJ whole genome shotgun (WGS) entry which is preliminary data.</text>
</comment>